<protein>
    <recommendedName>
        <fullName evidence="3">GAG-pre-integrase domain-containing protein</fullName>
    </recommendedName>
</protein>
<comment type="caution">
    <text evidence="1">The sequence shown here is derived from an EMBL/GenBank/DDBJ whole genome shotgun (WGS) entry which is preliminary data.</text>
</comment>
<dbReference type="EMBL" id="QJKJ01012036">
    <property type="protein sequence ID" value="RDX69608.1"/>
    <property type="molecule type" value="Genomic_DNA"/>
</dbReference>
<proteinExistence type="predicted"/>
<dbReference type="Gene3D" id="3.30.420.10">
    <property type="entry name" value="Ribonuclease H-like superfamily/Ribonuclease H"/>
    <property type="match status" value="1"/>
</dbReference>
<gene>
    <name evidence="1" type="ORF">CR513_51255</name>
</gene>
<evidence type="ECO:0008006" key="3">
    <source>
        <dbReference type="Google" id="ProtNLM"/>
    </source>
</evidence>
<dbReference type="InterPro" id="IPR012337">
    <property type="entry name" value="RNaseH-like_sf"/>
</dbReference>
<organism evidence="1 2">
    <name type="scientific">Mucuna pruriens</name>
    <name type="common">Velvet bean</name>
    <name type="synonym">Dolichos pruriens</name>
    <dbReference type="NCBI Taxonomy" id="157652"/>
    <lineage>
        <taxon>Eukaryota</taxon>
        <taxon>Viridiplantae</taxon>
        <taxon>Streptophyta</taxon>
        <taxon>Embryophyta</taxon>
        <taxon>Tracheophyta</taxon>
        <taxon>Spermatophyta</taxon>
        <taxon>Magnoliopsida</taxon>
        <taxon>eudicotyledons</taxon>
        <taxon>Gunneridae</taxon>
        <taxon>Pentapetalae</taxon>
        <taxon>rosids</taxon>
        <taxon>fabids</taxon>
        <taxon>Fabales</taxon>
        <taxon>Fabaceae</taxon>
        <taxon>Papilionoideae</taxon>
        <taxon>50 kb inversion clade</taxon>
        <taxon>NPAAA clade</taxon>
        <taxon>indigoferoid/millettioid clade</taxon>
        <taxon>Phaseoleae</taxon>
        <taxon>Mucuna</taxon>
    </lineage>
</organism>
<feature type="non-terminal residue" evidence="1">
    <location>
        <position position="1"/>
    </location>
</feature>
<reference evidence="1" key="1">
    <citation type="submission" date="2018-05" db="EMBL/GenBank/DDBJ databases">
        <title>Draft genome of Mucuna pruriens seed.</title>
        <authorList>
            <person name="Nnadi N.E."/>
            <person name="Vos R."/>
            <person name="Hasami M.H."/>
            <person name="Devisetty U.K."/>
            <person name="Aguiy J.C."/>
        </authorList>
    </citation>
    <scope>NUCLEOTIDE SEQUENCE [LARGE SCALE GENOMIC DNA]</scope>
    <source>
        <strain evidence="1">JCA_2017</strain>
    </source>
</reference>
<dbReference type="InterPro" id="IPR036397">
    <property type="entry name" value="RNaseH_sf"/>
</dbReference>
<dbReference type="Proteomes" id="UP000257109">
    <property type="component" value="Unassembled WGS sequence"/>
</dbReference>
<dbReference type="AlphaFoldDB" id="A0A371EU77"/>
<accession>A0A371EU77</accession>
<keyword evidence="2" id="KW-1185">Reference proteome</keyword>
<evidence type="ECO:0000313" key="2">
    <source>
        <dbReference type="Proteomes" id="UP000257109"/>
    </source>
</evidence>
<name>A0A371EU77_MUCPR</name>
<sequence>MGDLLGSPRVAPLFWVDLRVSFNTDAFVGYETPMDHWSLKTPNDQSYTTQLQQQNFVSIGFKILREPNLRKIELKLGNDVKEVIESMGNVTLVLDKLGFNFTLGDRKINLMLNSQIIVVENSTTKRFTIEEKSFMLWHKHLGHIFRKKVERLTKANFLNFDYLKNLQRAKKKGATRSLDLLEIIHTCHIIPTICVEKIIKILRFDHGGEYYGKYDVTRQHMRLFSLYLQRLWNSPQYTMLGSPKQNGVAKSRNRILKDIMRNMSNETEVLLTVTISLPLSVPIVSVPKIVPIEIKLKQKFWLRNLVIRLRIMESIARPLRIFCYNCVVVFYTNNHKASNGSKHLELTYLIVRVKDGSIVVEHIDKDSMLVDPLTKGLRPFVFQRRVEKHGHYEQRKT</sequence>
<evidence type="ECO:0000313" key="1">
    <source>
        <dbReference type="EMBL" id="RDX69608.1"/>
    </source>
</evidence>
<dbReference type="GO" id="GO:0003676">
    <property type="term" value="F:nucleic acid binding"/>
    <property type="evidence" value="ECO:0007669"/>
    <property type="project" value="InterPro"/>
</dbReference>
<dbReference type="OrthoDB" id="3344688at2759"/>
<dbReference type="SUPFAM" id="SSF53098">
    <property type="entry name" value="Ribonuclease H-like"/>
    <property type="match status" value="1"/>
</dbReference>